<keyword evidence="2" id="KW-1185">Reference proteome</keyword>
<protein>
    <submittedName>
        <fullName evidence="1">Uncharacterized protein</fullName>
    </submittedName>
</protein>
<proteinExistence type="predicted"/>
<dbReference type="AlphaFoldDB" id="A0A9P4LTG5"/>
<evidence type="ECO:0000313" key="1">
    <source>
        <dbReference type="EMBL" id="KAF2085530.1"/>
    </source>
</evidence>
<sequence length="254" mass="29022">MDELVSKAANSPDTISLIEVRILLQGANLPNAEQLNRSRIALEDLPSDSRQLLTEARTILRSKDHADVQARARKTYDHLINVERSTAPSRPRAERLKAAHQRTLEAGKPYWVLRCETLPQCCFRTDYSDDVEWQKFRDELAELADGSFSGPRKVFQDKINKTWKIIYIEDEARFSKATVPQLNGEMHRLVSRGDIPPGIRKDYHLIFDSSTFKSFAIHHPNVPKSILVCDSEVDTTQKTKEGYQGSMMLVNSPW</sequence>
<reference evidence="1" key="1">
    <citation type="journal article" date="2020" name="Stud. Mycol.">
        <title>101 Dothideomycetes genomes: a test case for predicting lifestyles and emergence of pathogens.</title>
        <authorList>
            <person name="Haridas S."/>
            <person name="Albert R."/>
            <person name="Binder M."/>
            <person name="Bloem J."/>
            <person name="Labutti K."/>
            <person name="Salamov A."/>
            <person name="Andreopoulos B."/>
            <person name="Baker S."/>
            <person name="Barry K."/>
            <person name="Bills G."/>
            <person name="Bluhm B."/>
            <person name="Cannon C."/>
            <person name="Castanera R."/>
            <person name="Culley D."/>
            <person name="Daum C."/>
            <person name="Ezra D."/>
            <person name="Gonzalez J."/>
            <person name="Henrissat B."/>
            <person name="Kuo A."/>
            <person name="Liang C."/>
            <person name="Lipzen A."/>
            <person name="Lutzoni F."/>
            <person name="Magnuson J."/>
            <person name="Mondo S."/>
            <person name="Nolan M."/>
            <person name="Ohm R."/>
            <person name="Pangilinan J."/>
            <person name="Park H.-J."/>
            <person name="Ramirez L."/>
            <person name="Alfaro M."/>
            <person name="Sun H."/>
            <person name="Tritt A."/>
            <person name="Yoshinaga Y."/>
            <person name="Zwiers L.-H."/>
            <person name="Turgeon B."/>
            <person name="Goodwin S."/>
            <person name="Spatafora J."/>
            <person name="Crous P."/>
            <person name="Grigoriev I."/>
        </authorList>
    </citation>
    <scope>NUCLEOTIDE SEQUENCE</scope>
    <source>
        <strain evidence="1">CBS 121410</strain>
    </source>
</reference>
<dbReference type="Proteomes" id="UP000799776">
    <property type="component" value="Unassembled WGS sequence"/>
</dbReference>
<evidence type="ECO:0000313" key="2">
    <source>
        <dbReference type="Proteomes" id="UP000799776"/>
    </source>
</evidence>
<organism evidence="1 2">
    <name type="scientific">Saccharata proteae CBS 121410</name>
    <dbReference type="NCBI Taxonomy" id="1314787"/>
    <lineage>
        <taxon>Eukaryota</taxon>
        <taxon>Fungi</taxon>
        <taxon>Dikarya</taxon>
        <taxon>Ascomycota</taxon>
        <taxon>Pezizomycotina</taxon>
        <taxon>Dothideomycetes</taxon>
        <taxon>Dothideomycetes incertae sedis</taxon>
        <taxon>Botryosphaeriales</taxon>
        <taxon>Saccharataceae</taxon>
        <taxon>Saccharata</taxon>
    </lineage>
</organism>
<accession>A0A9P4LTG5</accession>
<name>A0A9P4LTG5_9PEZI</name>
<dbReference type="EMBL" id="ML978730">
    <property type="protein sequence ID" value="KAF2085530.1"/>
    <property type="molecule type" value="Genomic_DNA"/>
</dbReference>
<comment type="caution">
    <text evidence="1">The sequence shown here is derived from an EMBL/GenBank/DDBJ whole genome shotgun (WGS) entry which is preliminary data.</text>
</comment>
<gene>
    <name evidence="1" type="ORF">K490DRAFT_58675</name>
</gene>